<feature type="domain" description="YcxB-like C-terminal" evidence="2">
    <location>
        <begin position="101"/>
        <end position="162"/>
    </location>
</feature>
<accession>A0A3R5TDT3</accession>
<evidence type="ECO:0000313" key="4">
    <source>
        <dbReference type="Proteomes" id="UP000286268"/>
    </source>
</evidence>
<protein>
    <recommendedName>
        <fullName evidence="2">YcxB-like C-terminal domain-containing protein</fullName>
    </recommendedName>
</protein>
<keyword evidence="1" id="KW-0812">Transmembrane</keyword>
<dbReference type="RefSeq" id="WP_128211755.1">
    <property type="nucleotide sequence ID" value="NZ_CP025746.1"/>
</dbReference>
<keyword evidence="1" id="KW-0472">Membrane</keyword>
<organism evidence="3 4">
    <name type="scientific">Clostridium manihotivorum</name>
    <dbReference type="NCBI Taxonomy" id="2320868"/>
    <lineage>
        <taxon>Bacteria</taxon>
        <taxon>Bacillati</taxon>
        <taxon>Bacillota</taxon>
        <taxon>Clostridia</taxon>
        <taxon>Eubacteriales</taxon>
        <taxon>Clostridiaceae</taxon>
        <taxon>Clostridium</taxon>
    </lineage>
</organism>
<feature type="transmembrane region" description="Helical" evidence="1">
    <location>
        <begin position="30"/>
        <end position="49"/>
    </location>
</feature>
<dbReference type="KEGG" id="cmah:C1I91_05180"/>
<dbReference type="EMBL" id="CP025746">
    <property type="protein sequence ID" value="QAA31104.1"/>
    <property type="molecule type" value="Genomic_DNA"/>
</dbReference>
<keyword evidence="1" id="KW-1133">Transmembrane helix</keyword>
<evidence type="ECO:0000313" key="3">
    <source>
        <dbReference type="EMBL" id="QAA31104.1"/>
    </source>
</evidence>
<dbReference type="AlphaFoldDB" id="A0A3R5TDT3"/>
<name>A0A3R5TDT3_9CLOT</name>
<reference evidence="3 4" key="1">
    <citation type="submission" date="2018-01" db="EMBL/GenBank/DDBJ databases">
        <title>Genome Sequencing and Assembly of Anaerobacter polyendosporus strain CT4.</title>
        <authorList>
            <person name="Tachaapaikoon C."/>
            <person name="Sutheeworapong S."/>
            <person name="Jenjaroenpun P."/>
            <person name="Wongsurawat T."/>
            <person name="Nookeaw I."/>
            <person name="Cheawchanlertfa P."/>
            <person name="Kosugi A."/>
            <person name="Cheevadhanarak S."/>
            <person name="Ratanakhanokchai K."/>
        </authorList>
    </citation>
    <scope>NUCLEOTIDE SEQUENCE [LARGE SCALE GENOMIC DNA]</scope>
    <source>
        <strain evidence="3 4">CT4</strain>
    </source>
</reference>
<keyword evidence="4" id="KW-1185">Reference proteome</keyword>
<proteinExistence type="predicted"/>
<evidence type="ECO:0000259" key="2">
    <source>
        <dbReference type="Pfam" id="PF14317"/>
    </source>
</evidence>
<gene>
    <name evidence="3" type="ORF">C1I91_05180</name>
</gene>
<dbReference type="Proteomes" id="UP000286268">
    <property type="component" value="Chromosome"/>
</dbReference>
<dbReference type="Pfam" id="PF14317">
    <property type="entry name" value="YcxB"/>
    <property type="match status" value="1"/>
</dbReference>
<sequence>MKVSFTNTVKDMVELNMQAKPSSGSERVKIFFIALIPLIVIIGFIYDYYCLGLGFSYWYVAEFIFCILWVIFFPMLGNLSAKLFLTFRLRKTAFHPLTIELSDEGITKYSNSSSSYKFEWASVLSIITTDNYIFIYIDPTIGYSIPLSAFSSDEEKNHFIKYLYDHIDMYSK</sequence>
<feature type="transmembrane region" description="Helical" evidence="1">
    <location>
        <begin position="55"/>
        <end position="81"/>
    </location>
</feature>
<evidence type="ECO:0000256" key="1">
    <source>
        <dbReference type="SAM" id="Phobius"/>
    </source>
</evidence>
<dbReference type="InterPro" id="IPR025588">
    <property type="entry name" value="YcxB-like_C"/>
</dbReference>